<gene>
    <name evidence="1" type="ORF">SDC9_132355</name>
</gene>
<sequence length="290" mass="30561">MVFIIHGGIHIGPVQGESSVACRKGAQHIVFDHLKRLGVSQAVLQGLIHEVKRLHIFGAVQSGVVVLIHETAAECAGQACIVADQALGLRPAGCNGIFHNALILQDLGVGNQLIPSGRNGINAGLSQQIRITKEVLTVIQPRHPIILALILCGVQRALVNITSVQLRHAIGDIQDQTSLCELCRPDAVAQHHIVAAALCGGQDLGLQLFIGHKRDIDLDTRVGRLKISCHSIDVVLAVAGLLHKQSVQRDFLAATGGCGSRRAASGSVGSAAGDGQNHQCGKQPARDCFC</sequence>
<reference evidence="1" key="1">
    <citation type="submission" date="2019-08" db="EMBL/GenBank/DDBJ databases">
        <authorList>
            <person name="Kucharzyk K."/>
            <person name="Murdoch R.W."/>
            <person name="Higgins S."/>
            <person name="Loffler F."/>
        </authorList>
    </citation>
    <scope>NUCLEOTIDE SEQUENCE</scope>
</reference>
<evidence type="ECO:0000313" key="1">
    <source>
        <dbReference type="EMBL" id="MPM85277.1"/>
    </source>
</evidence>
<dbReference type="EMBL" id="VSSQ01033621">
    <property type="protein sequence ID" value="MPM85277.1"/>
    <property type="molecule type" value="Genomic_DNA"/>
</dbReference>
<protein>
    <submittedName>
        <fullName evidence="1">Uncharacterized protein</fullName>
    </submittedName>
</protein>
<organism evidence="1">
    <name type="scientific">bioreactor metagenome</name>
    <dbReference type="NCBI Taxonomy" id="1076179"/>
    <lineage>
        <taxon>unclassified sequences</taxon>
        <taxon>metagenomes</taxon>
        <taxon>ecological metagenomes</taxon>
    </lineage>
</organism>
<name>A0A645D7V6_9ZZZZ</name>
<proteinExistence type="predicted"/>
<comment type="caution">
    <text evidence="1">The sequence shown here is derived from an EMBL/GenBank/DDBJ whole genome shotgun (WGS) entry which is preliminary data.</text>
</comment>
<dbReference type="AlphaFoldDB" id="A0A645D7V6"/>
<accession>A0A645D7V6</accession>